<sequence>MKKLLLSFILAFLIITVTETSNLKKKQLSNFFVQNIRILCNSPNATSGGDCYISVEADCICGSGKHEAVCCGASKHALHSNCDMKTLPISIYGPFF</sequence>
<evidence type="ECO:0000313" key="3">
    <source>
        <dbReference type="Proteomes" id="UP000789901"/>
    </source>
</evidence>
<keyword evidence="1" id="KW-0732">Signal</keyword>
<keyword evidence="3" id="KW-1185">Reference proteome</keyword>
<feature type="signal peptide" evidence="1">
    <location>
        <begin position="1"/>
        <end position="20"/>
    </location>
</feature>
<reference evidence="2 3" key="1">
    <citation type="submission" date="2021-06" db="EMBL/GenBank/DDBJ databases">
        <authorList>
            <person name="Kallberg Y."/>
            <person name="Tangrot J."/>
            <person name="Rosling A."/>
        </authorList>
    </citation>
    <scope>NUCLEOTIDE SEQUENCE [LARGE SCALE GENOMIC DNA]</scope>
    <source>
        <strain evidence="2 3">120-4 pot B 10/14</strain>
    </source>
</reference>
<comment type="caution">
    <text evidence="2">The sequence shown here is derived from an EMBL/GenBank/DDBJ whole genome shotgun (WGS) entry which is preliminary data.</text>
</comment>
<evidence type="ECO:0000313" key="2">
    <source>
        <dbReference type="EMBL" id="CAG8573666.1"/>
    </source>
</evidence>
<name>A0ABN7UE39_GIGMA</name>
<protein>
    <submittedName>
        <fullName evidence="2">41245_t:CDS:1</fullName>
    </submittedName>
</protein>
<dbReference type="Proteomes" id="UP000789901">
    <property type="component" value="Unassembled WGS sequence"/>
</dbReference>
<feature type="chain" id="PRO_5046098971" evidence="1">
    <location>
        <begin position="21"/>
        <end position="96"/>
    </location>
</feature>
<accession>A0ABN7UE39</accession>
<evidence type="ECO:0000256" key="1">
    <source>
        <dbReference type="SAM" id="SignalP"/>
    </source>
</evidence>
<organism evidence="2 3">
    <name type="scientific">Gigaspora margarita</name>
    <dbReference type="NCBI Taxonomy" id="4874"/>
    <lineage>
        <taxon>Eukaryota</taxon>
        <taxon>Fungi</taxon>
        <taxon>Fungi incertae sedis</taxon>
        <taxon>Mucoromycota</taxon>
        <taxon>Glomeromycotina</taxon>
        <taxon>Glomeromycetes</taxon>
        <taxon>Diversisporales</taxon>
        <taxon>Gigasporaceae</taxon>
        <taxon>Gigaspora</taxon>
    </lineage>
</organism>
<proteinExistence type="predicted"/>
<dbReference type="EMBL" id="CAJVQB010002409">
    <property type="protein sequence ID" value="CAG8573666.1"/>
    <property type="molecule type" value="Genomic_DNA"/>
</dbReference>
<gene>
    <name evidence="2" type="ORF">GMARGA_LOCUS5610</name>
</gene>